<dbReference type="InterPro" id="IPR003594">
    <property type="entry name" value="HATPase_dom"/>
</dbReference>
<name>A0ABP8MS91_9BACT</name>
<dbReference type="Pfam" id="PF00512">
    <property type="entry name" value="HisKA"/>
    <property type="match status" value="1"/>
</dbReference>
<dbReference type="SMART" id="SM00388">
    <property type="entry name" value="HisKA"/>
    <property type="match status" value="1"/>
</dbReference>
<feature type="transmembrane region" description="Helical" evidence="8">
    <location>
        <begin position="15"/>
        <end position="39"/>
    </location>
</feature>
<sequence>MERSVMQLLLERENYRFYAASIATMAEFTLSLLILGYFLSLKGKTRDTWLMVGYMGLNLLVYLVDIGVTSSKPAVYMYFRVAHTILLSALTVFWTWCAYAYRGKPMYREAISIIILETVGLGWLIIYQSRNITNPSFNSAVFYPFILVIGIHAWTVVVLLRRSAKRFREQERIRENTPINQARSARSLQILALLFACWLSFVLGSIISVSPLIYHLGQMVLLLGILILHLNYAEEVTTFQVKLVSLPVATTLALLGILPFLLYGDLAPENKEGVNNATLQDQLSVFAWLIPGATIFVLVAFVLFYWIGLLRPLGRLLSAVRRIEAGEFDTQVLVLSQDELGYFARSLQRMAASLKVSYDELENRVTERTAELQASLEQLKATQTQLIQKEKMASLGELTAGIAHEIQNPLNFVNNLTEVSQEIVGELKEEETKPNPDPALRKELLGDLEESLQKVNHHGKRADNIVKGMLQHSRTTGGEKQPTDLNALADEYLRLAYQGLRAKDQSLTIAFRLNLDPTLGRVNVVPQEIGRVLLNLYNNAFYAVQQRTRNLAPGEGEPYQPQVEVSTLRENGHVELRVKDNGTGIPSEIVGKIYQPFFTTKPAGQGTGLGLSLSYEIVTKGHGGEIRVASKPGEFTEFVVRIPG</sequence>
<feature type="domain" description="Histidine kinase" evidence="9">
    <location>
        <begin position="401"/>
        <end position="644"/>
    </location>
</feature>
<dbReference type="Gene3D" id="3.30.565.10">
    <property type="entry name" value="Histidine kinase-like ATPase, C-terminal domain"/>
    <property type="match status" value="1"/>
</dbReference>
<dbReference type="PANTHER" id="PTHR43065:SF42">
    <property type="entry name" value="TWO-COMPONENT SENSOR PPRA"/>
    <property type="match status" value="1"/>
</dbReference>
<dbReference type="Pfam" id="PF02518">
    <property type="entry name" value="HATPase_c"/>
    <property type="match status" value="1"/>
</dbReference>
<keyword evidence="7" id="KW-0175">Coiled coil</keyword>
<evidence type="ECO:0000256" key="4">
    <source>
        <dbReference type="ARBA" id="ARBA00022553"/>
    </source>
</evidence>
<dbReference type="Gene3D" id="6.10.340.10">
    <property type="match status" value="1"/>
</dbReference>
<evidence type="ECO:0000259" key="9">
    <source>
        <dbReference type="PROSITE" id="PS50109"/>
    </source>
</evidence>
<dbReference type="InterPro" id="IPR004358">
    <property type="entry name" value="Sig_transdc_His_kin-like_C"/>
</dbReference>
<feature type="transmembrane region" description="Helical" evidence="8">
    <location>
        <begin position="77"/>
        <end position="99"/>
    </location>
</feature>
<evidence type="ECO:0000256" key="1">
    <source>
        <dbReference type="ARBA" id="ARBA00000085"/>
    </source>
</evidence>
<dbReference type="SUPFAM" id="SSF47384">
    <property type="entry name" value="Homodimeric domain of signal transducing histidine kinase"/>
    <property type="match status" value="1"/>
</dbReference>
<comment type="subcellular location">
    <subcellularLocation>
        <location evidence="2">Membrane</location>
    </subcellularLocation>
</comment>
<organism evidence="11 12">
    <name type="scientific">Nibrella saemangeumensis</name>
    <dbReference type="NCBI Taxonomy" id="1084526"/>
    <lineage>
        <taxon>Bacteria</taxon>
        <taxon>Pseudomonadati</taxon>
        <taxon>Bacteroidota</taxon>
        <taxon>Cytophagia</taxon>
        <taxon>Cytophagales</taxon>
        <taxon>Spirosomataceae</taxon>
        <taxon>Nibrella</taxon>
    </lineage>
</organism>
<comment type="caution">
    <text evidence="11">The sequence shown here is derived from an EMBL/GenBank/DDBJ whole genome shotgun (WGS) entry which is preliminary data.</text>
</comment>
<dbReference type="InterPro" id="IPR036890">
    <property type="entry name" value="HATPase_C_sf"/>
</dbReference>
<evidence type="ECO:0000256" key="3">
    <source>
        <dbReference type="ARBA" id="ARBA00012438"/>
    </source>
</evidence>
<dbReference type="PROSITE" id="PS50109">
    <property type="entry name" value="HIS_KIN"/>
    <property type="match status" value="1"/>
</dbReference>
<reference evidence="12" key="1">
    <citation type="journal article" date="2019" name="Int. J. Syst. Evol. Microbiol.">
        <title>The Global Catalogue of Microorganisms (GCM) 10K type strain sequencing project: providing services to taxonomists for standard genome sequencing and annotation.</title>
        <authorList>
            <consortium name="The Broad Institute Genomics Platform"/>
            <consortium name="The Broad Institute Genome Sequencing Center for Infectious Disease"/>
            <person name="Wu L."/>
            <person name="Ma J."/>
        </authorList>
    </citation>
    <scope>NUCLEOTIDE SEQUENCE [LARGE SCALE GENOMIC DNA]</scope>
    <source>
        <strain evidence="12">JCM 17927</strain>
    </source>
</reference>
<keyword evidence="5" id="KW-0808">Transferase</keyword>
<evidence type="ECO:0000256" key="6">
    <source>
        <dbReference type="ARBA" id="ARBA00022777"/>
    </source>
</evidence>
<feature type="transmembrane region" description="Helical" evidence="8">
    <location>
        <begin position="283"/>
        <end position="307"/>
    </location>
</feature>
<dbReference type="Gene3D" id="1.10.287.130">
    <property type="match status" value="1"/>
</dbReference>
<dbReference type="SMART" id="SM00387">
    <property type="entry name" value="HATPase_c"/>
    <property type="match status" value="1"/>
</dbReference>
<dbReference type="SUPFAM" id="SSF158472">
    <property type="entry name" value="HAMP domain-like"/>
    <property type="match status" value="1"/>
</dbReference>
<protein>
    <recommendedName>
        <fullName evidence="3">histidine kinase</fullName>
        <ecNumber evidence="3">2.7.13.3</ecNumber>
    </recommendedName>
</protein>
<keyword evidence="12" id="KW-1185">Reference proteome</keyword>
<feature type="transmembrane region" description="Helical" evidence="8">
    <location>
        <begin position="213"/>
        <end position="232"/>
    </location>
</feature>
<evidence type="ECO:0000259" key="10">
    <source>
        <dbReference type="PROSITE" id="PS50885"/>
    </source>
</evidence>
<dbReference type="InterPro" id="IPR005467">
    <property type="entry name" value="His_kinase_dom"/>
</dbReference>
<feature type="transmembrane region" description="Helical" evidence="8">
    <location>
        <begin position="51"/>
        <end position="71"/>
    </location>
</feature>
<dbReference type="CDD" id="cd06225">
    <property type="entry name" value="HAMP"/>
    <property type="match status" value="1"/>
</dbReference>
<dbReference type="Proteomes" id="UP001501175">
    <property type="component" value="Unassembled WGS sequence"/>
</dbReference>
<dbReference type="EMBL" id="BAABHD010000024">
    <property type="protein sequence ID" value="GAA4455245.1"/>
    <property type="molecule type" value="Genomic_DNA"/>
</dbReference>
<dbReference type="SMART" id="SM00304">
    <property type="entry name" value="HAMP"/>
    <property type="match status" value="1"/>
</dbReference>
<dbReference type="InterPro" id="IPR003661">
    <property type="entry name" value="HisK_dim/P_dom"/>
</dbReference>
<keyword evidence="4" id="KW-0597">Phosphoprotein</keyword>
<dbReference type="PRINTS" id="PR00344">
    <property type="entry name" value="BCTRLSENSOR"/>
</dbReference>
<dbReference type="PANTHER" id="PTHR43065">
    <property type="entry name" value="SENSOR HISTIDINE KINASE"/>
    <property type="match status" value="1"/>
</dbReference>
<feature type="coiled-coil region" evidence="7">
    <location>
        <begin position="344"/>
        <end position="382"/>
    </location>
</feature>
<keyword evidence="8" id="KW-0812">Transmembrane</keyword>
<evidence type="ECO:0000256" key="7">
    <source>
        <dbReference type="SAM" id="Coils"/>
    </source>
</evidence>
<feature type="domain" description="HAMP" evidence="10">
    <location>
        <begin position="307"/>
        <end position="359"/>
    </location>
</feature>
<evidence type="ECO:0000256" key="2">
    <source>
        <dbReference type="ARBA" id="ARBA00004370"/>
    </source>
</evidence>
<evidence type="ECO:0000313" key="12">
    <source>
        <dbReference type="Proteomes" id="UP001501175"/>
    </source>
</evidence>
<evidence type="ECO:0000313" key="11">
    <source>
        <dbReference type="EMBL" id="GAA4455245.1"/>
    </source>
</evidence>
<dbReference type="PROSITE" id="PS50885">
    <property type="entry name" value="HAMP"/>
    <property type="match status" value="1"/>
</dbReference>
<dbReference type="InterPro" id="IPR036097">
    <property type="entry name" value="HisK_dim/P_sf"/>
</dbReference>
<feature type="transmembrane region" description="Helical" evidence="8">
    <location>
        <begin position="141"/>
        <end position="160"/>
    </location>
</feature>
<proteinExistence type="predicted"/>
<gene>
    <name evidence="11" type="ORF">GCM10023189_22870</name>
</gene>
<comment type="catalytic activity">
    <reaction evidence="1">
        <text>ATP + protein L-histidine = ADP + protein N-phospho-L-histidine.</text>
        <dbReference type="EC" id="2.7.13.3"/>
    </reaction>
</comment>
<dbReference type="RefSeq" id="WP_345243554.1">
    <property type="nucleotide sequence ID" value="NZ_BAABHD010000024.1"/>
</dbReference>
<feature type="transmembrane region" description="Helical" evidence="8">
    <location>
        <begin position="188"/>
        <end position="207"/>
    </location>
</feature>
<feature type="transmembrane region" description="Helical" evidence="8">
    <location>
        <begin position="244"/>
        <end position="263"/>
    </location>
</feature>
<dbReference type="InterPro" id="IPR003660">
    <property type="entry name" value="HAMP_dom"/>
</dbReference>
<evidence type="ECO:0000256" key="5">
    <source>
        <dbReference type="ARBA" id="ARBA00022679"/>
    </source>
</evidence>
<dbReference type="SUPFAM" id="SSF55874">
    <property type="entry name" value="ATPase domain of HSP90 chaperone/DNA topoisomerase II/histidine kinase"/>
    <property type="match status" value="1"/>
</dbReference>
<dbReference type="Pfam" id="PF00672">
    <property type="entry name" value="HAMP"/>
    <property type="match status" value="1"/>
</dbReference>
<dbReference type="EC" id="2.7.13.3" evidence="3"/>
<accession>A0ABP8MS91</accession>
<keyword evidence="8" id="KW-0472">Membrane</keyword>
<dbReference type="CDD" id="cd00082">
    <property type="entry name" value="HisKA"/>
    <property type="match status" value="1"/>
</dbReference>
<keyword evidence="6" id="KW-0418">Kinase</keyword>
<evidence type="ECO:0000256" key="8">
    <source>
        <dbReference type="SAM" id="Phobius"/>
    </source>
</evidence>
<keyword evidence="8" id="KW-1133">Transmembrane helix</keyword>
<feature type="transmembrane region" description="Helical" evidence="8">
    <location>
        <begin position="111"/>
        <end position="129"/>
    </location>
</feature>